<evidence type="ECO:0000313" key="2">
    <source>
        <dbReference type="Proteomes" id="UP000247523"/>
    </source>
</evidence>
<organism evidence="1 2">
    <name type="scientific">Lachnotalea glycerini</name>
    <dbReference type="NCBI Taxonomy" id="1763509"/>
    <lineage>
        <taxon>Bacteria</taxon>
        <taxon>Bacillati</taxon>
        <taxon>Bacillota</taxon>
        <taxon>Clostridia</taxon>
        <taxon>Lachnospirales</taxon>
        <taxon>Lachnospiraceae</taxon>
        <taxon>Lachnotalea</taxon>
    </lineage>
</organism>
<proteinExistence type="predicted"/>
<comment type="caution">
    <text evidence="1">The sequence shown here is derived from an EMBL/GenBank/DDBJ whole genome shotgun (WGS) entry which is preliminary data.</text>
</comment>
<protein>
    <submittedName>
        <fullName evidence="1">Uncharacterized protein</fullName>
    </submittedName>
</protein>
<dbReference type="AlphaFoldDB" id="A0A318EPH2"/>
<gene>
    <name evidence="1" type="ORF">C8E03_108126</name>
</gene>
<evidence type="ECO:0000313" key="1">
    <source>
        <dbReference type="EMBL" id="PXV88399.1"/>
    </source>
</evidence>
<sequence length="57" mass="6646">MKEKIAEEYTESVSEEFEGGVDMCPGCYFELDGHYEKDECDTGSEDCTKCWNQEYKE</sequence>
<reference evidence="1 2" key="1">
    <citation type="submission" date="2018-05" db="EMBL/GenBank/DDBJ databases">
        <title>Genomic Encyclopedia of Type Strains, Phase IV (KMG-IV): sequencing the most valuable type-strain genomes for metagenomic binning, comparative biology and taxonomic classification.</title>
        <authorList>
            <person name="Goeker M."/>
        </authorList>
    </citation>
    <scope>NUCLEOTIDE SEQUENCE [LARGE SCALE GENOMIC DNA]</scope>
    <source>
        <strain evidence="1 2">DSM 28816</strain>
    </source>
</reference>
<dbReference type="RefSeq" id="WP_170123013.1">
    <property type="nucleotide sequence ID" value="NZ_QICS01000008.1"/>
</dbReference>
<dbReference type="EMBL" id="QICS01000008">
    <property type="protein sequence ID" value="PXV88399.1"/>
    <property type="molecule type" value="Genomic_DNA"/>
</dbReference>
<accession>A0A318EPH2</accession>
<name>A0A318EPH2_9FIRM</name>
<dbReference type="Proteomes" id="UP000247523">
    <property type="component" value="Unassembled WGS sequence"/>
</dbReference>